<evidence type="ECO:0000313" key="9">
    <source>
        <dbReference type="Proteomes" id="UP000297975"/>
    </source>
</evidence>
<dbReference type="Proteomes" id="UP000297975">
    <property type="component" value="Unassembled WGS sequence"/>
</dbReference>
<evidence type="ECO:0000256" key="3">
    <source>
        <dbReference type="ARBA" id="ARBA00014376"/>
    </source>
</evidence>
<dbReference type="InterPro" id="IPR006300">
    <property type="entry name" value="FlgB"/>
</dbReference>
<evidence type="ECO:0000259" key="7">
    <source>
        <dbReference type="Pfam" id="PF00460"/>
    </source>
</evidence>
<evidence type="ECO:0000256" key="2">
    <source>
        <dbReference type="ARBA" id="ARBA00009677"/>
    </source>
</evidence>
<dbReference type="PANTHER" id="PTHR30435:SF12">
    <property type="entry name" value="FLAGELLAR BASAL BODY ROD PROTEIN FLGB"/>
    <property type="match status" value="1"/>
</dbReference>
<dbReference type="AlphaFoldDB" id="A0A4Y8IP23"/>
<proteinExistence type="inferred from homology"/>
<comment type="similarity">
    <text evidence="2 6">Belongs to the flagella basal body rod proteins family.</text>
</comment>
<evidence type="ECO:0000313" key="8">
    <source>
        <dbReference type="EMBL" id="TFB23217.1"/>
    </source>
</evidence>
<feature type="domain" description="Flagellar basal body rod protein N-terminal" evidence="7">
    <location>
        <begin position="8"/>
        <end position="38"/>
    </location>
</feature>
<comment type="subunit">
    <text evidence="6">The basal body constitutes a major portion of the flagellar organelle and consists of a number of rings mounted on a central rod.</text>
</comment>
<dbReference type="PIRSF" id="PIRSF002889">
    <property type="entry name" value="Rod_FlgB"/>
    <property type="match status" value="1"/>
</dbReference>
<gene>
    <name evidence="8" type="primary">flgB</name>
    <name evidence="8" type="ORF">E3U55_05210</name>
</gene>
<comment type="function">
    <text evidence="5 6">Structural component of flagellum, the bacterial motility apparatus. Part of the rod structure of flagellar basal body.</text>
</comment>
<accession>A0A4Y8IP23</accession>
<evidence type="ECO:0000256" key="6">
    <source>
        <dbReference type="PIRNR" id="PIRNR002889"/>
    </source>
</evidence>
<dbReference type="OrthoDB" id="9792068at2"/>
<dbReference type="RefSeq" id="WP_134339290.1">
    <property type="nucleotide sequence ID" value="NZ_SOPW01000004.1"/>
</dbReference>
<sequence>MKLFSETINNLERGLSYSSLKNKTIAQNIANVDTPNYKAKDVNFKQQLSNEQSRLEAKRTNVKHLPFSNQRNNIEVSTRQNVTYNHNGNSVDIDKEMTELAQNQLYYEALVERINGKFNSLKEVLRGGN</sequence>
<comment type="subcellular location">
    <subcellularLocation>
        <location evidence="1 6">Bacterial flagellum basal body</location>
    </subcellularLocation>
</comment>
<evidence type="ECO:0000256" key="1">
    <source>
        <dbReference type="ARBA" id="ARBA00004117"/>
    </source>
</evidence>
<keyword evidence="9" id="KW-1185">Reference proteome</keyword>
<keyword evidence="8" id="KW-0282">Flagellum</keyword>
<name>A0A4Y8IP23_9BACI</name>
<evidence type="ECO:0000256" key="5">
    <source>
        <dbReference type="ARBA" id="ARBA00024934"/>
    </source>
</evidence>
<dbReference type="EMBL" id="SOPW01000004">
    <property type="protein sequence ID" value="TFB23217.1"/>
    <property type="molecule type" value="Genomic_DNA"/>
</dbReference>
<reference evidence="8 9" key="1">
    <citation type="submission" date="2019-03" db="EMBL/GenBank/DDBJ databases">
        <authorList>
            <person name="He R.-H."/>
        </authorList>
    </citation>
    <scope>NUCLEOTIDE SEQUENCE [LARGE SCALE GENOMIC DNA]</scope>
    <source>
        <strain evidence="9">SH 714</strain>
    </source>
</reference>
<dbReference type="GO" id="GO:0030694">
    <property type="term" value="C:bacterial-type flagellum basal body, rod"/>
    <property type="evidence" value="ECO:0007669"/>
    <property type="project" value="InterPro"/>
</dbReference>
<dbReference type="PANTHER" id="PTHR30435">
    <property type="entry name" value="FLAGELLAR PROTEIN"/>
    <property type="match status" value="1"/>
</dbReference>
<dbReference type="InterPro" id="IPR001444">
    <property type="entry name" value="Flag_bb_rod_N"/>
</dbReference>
<protein>
    <recommendedName>
        <fullName evidence="3 6">Flagellar basal body rod protein FlgB</fullName>
    </recommendedName>
</protein>
<comment type="caution">
    <text evidence="8">The sequence shown here is derived from an EMBL/GenBank/DDBJ whole genome shotgun (WGS) entry which is preliminary data.</text>
</comment>
<organism evidence="8 9">
    <name type="scientific">Filobacillus milosensis</name>
    <dbReference type="NCBI Taxonomy" id="94137"/>
    <lineage>
        <taxon>Bacteria</taxon>
        <taxon>Bacillati</taxon>
        <taxon>Bacillota</taxon>
        <taxon>Bacilli</taxon>
        <taxon>Bacillales</taxon>
        <taxon>Bacillaceae</taxon>
        <taxon>Filobacillus</taxon>
    </lineage>
</organism>
<dbReference type="Pfam" id="PF00460">
    <property type="entry name" value="Flg_bb_rod"/>
    <property type="match status" value="1"/>
</dbReference>
<keyword evidence="8" id="KW-0966">Cell projection</keyword>
<keyword evidence="8" id="KW-0969">Cilium</keyword>
<dbReference type="NCBIfam" id="TIGR01396">
    <property type="entry name" value="FlgB"/>
    <property type="match status" value="1"/>
</dbReference>
<keyword evidence="4 6" id="KW-0975">Bacterial flagellum</keyword>
<evidence type="ECO:0000256" key="4">
    <source>
        <dbReference type="ARBA" id="ARBA00023143"/>
    </source>
</evidence>
<dbReference type="GO" id="GO:0071978">
    <property type="term" value="P:bacterial-type flagellum-dependent swarming motility"/>
    <property type="evidence" value="ECO:0007669"/>
    <property type="project" value="TreeGrafter"/>
</dbReference>